<name>A0A9W6T584_AMBMO</name>
<evidence type="ECO:0000256" key="1">
    <source>
        <dbReference type="SAM" id="MobiDB-lite"/>
    </source>
</evidence>
<protein>
    <submittedName>
        <fullName evidence="2">Unnamed protein product</fullName>
    </submittedName>
</protein>
<keyword evidence="3" id="KW-1185">Reference proteome</keyword>
<dbReference type="Proteomes" id="UP001165063">
    <property type="component" value="Unassembled WGS sequence"/>
</dbReference>
<accession>A0A9W6T584</accession>
<gene>
    <name evidence="2" type="ORF">Amon01_000980300</name>
</gene>
<proteinExistence type="predicted"/>
<feature type="region of interest" description="Disordered" evidence="1">
    <location>
        <begin position="1"/>
        <end position="61"/>
    </location>
</feature>
<reference evidence="2" key="1">
    <citation type="submission" date="2023-04" db="EMBL/GenBank/DDBJ databases">
        <title>Ambrosiozyma monospora NBRC 1965.</title>
        <authorList>
            <person name="Ichikawa N."/>
            <person name="Sato H."/>
            <person name="Tonouchi N."/>
        </authorList>
    </citation>
    <scope>NUCLEOTIDE SEQUENCE</scope>
    <source>
        <strain evidence="2">NBRC 1965</strain>
    </source>
</reference>
<evidence type="ECO:0000313" key="2">
    <source>
        <dbReference type="EMBL" id="GME78719.1"/>
    </source>
</evidence>
<comment type="caution">
    <text evidence="2">The sequence shown here is derived from an EMBL/GenBank/DDBJ whole genome shotgun (WGS) entry which is preliminary data.</text>
</comment>
<sequence length="111" mass="11437">MGEDPDGVVSEPVGVTLVDSKDEPDEVVSEPVGVTLVDSREDPDGVVSEPDGVTLVDSKDEPDGVVTGDVLVVSPLVDVEGVIEVLSKEEPLKVSGVEDGDLLPGVVVSIF</sequence>
<dbReference type="AlphaFoldDB" id="A0A9W6T584"/>
<dbReference type="EMBL" id="BSXU01013150">
    <property type="protein sequence ID" value="GME78719.1"/>
    <property type="molecule type" value="Genomic_DNA"/>
</dbReference>
<evidence type="ECO:0000313" key="3">
    <source>
        <dbReference type="Proteomes" id="UP001165063"/>
    </source>
</evidence>
<organism evidence="2 3">
    <name type="scientific">Ambrosiozyma monospora</name>
    <name type="common">Yeast</name>
    <name type="synonym">Endomycopsis monosporus</name>
    <dbReference type="NCBI Taxonomy" id="43982"/>
    <lineage>
        <taxon>Eukaryota</taxon>
        <taxon>Fungi</taxon>
        <taxon>Dikarya</taxon>
        <taxon>Ascomycota</taxon>
        <taxon>Saccharomycotina</taxon>
        <taxon>Pichiomycetes</taxon>
        <taxon>Pichiales</taxon>
        <taxon>Pichiaceae</taxon>
        <taxon>Ambrosiozyma</taxon>
    </lineage>
</organism>